<feature type="transmembrane region" description="Helical" evidence="1">
    <location>
        <begin position="59"/>
        <end position="82"/>
    </location>
</feature>
<dbReference type="InterPro" id="IPR021306">
    <property type="entry name" value="DUF2878"/>
</dbReference>
<evidence type="ECO:0000313" key="2">
    <source>
        <dbReference type="EMBL" id="MQX53380.1"/>
    </source>
</evidence>
<feature type="transmembrane region" description="Helical" evidence="1">
    <location>
        <begin position="7"/>
        <end position="27"/>
    </location>
</feature>
<keyword evidence="1" id="KW-1133">Transmembrane helix</keyword>
<evidence type="ECO:0000313" key="3">
    <source>
        <dbReference type="Proteomes" id="UP000469421"/>
    </source>
</evidence>
<keyword evidence="3" id="KW-1185">Reference proteome</keyword>
<dbReference type="Proteomes" id="UP000469421">
    <property type="component" value="Unassembled WGS sequence"/>
</dbReference>
<comment type="caution">
    <text evidence="2">The sequence shown here is derived from an EMBL/GenBank/DDBJ whole genome shotgun (WGS) entry which is preliminary data.</text>
</comment>
<feature type="transmembrane region" description="Helical" evidence="1">
    <location>
        <begin position="88"/>
        <end position="109"/>
    </location>
</feature>
<protein>
    <submittedName>
        <fullName evidence="2">DUF2878 family protein</fullName>
    </submittedName>
</protein>
<dbReference type="RefSeq" id="WP_153500687.1">
    <property type="nucleotide sequence ID" value="NZ_JBMZXE010000064.1"/>
</dbReference>
<sequence>MKQLTTPFLINLIGFQLLWPAAVLGAAHGAPQLAWWVLVAMLVLMGLTGADWKRDSGMVLAGFLVCALLEPVWLGGGFISYVDSSSEWVAPGWIWALWGGFSVSFFYCLRWLQQRPILAAVFGGVGGGLSVWMGVRLGAAEAPLGVLTLMLVYGGLWAFIVPLFAALARFLQSRSPRLDDGVGDNV</sequence>
<dbReference type="Pfam" id="PF11086">
    <property type="entry name" value="DUF2878"/>
    <property type="match status" value="1"/>
</dbReference>
<feature type="transmembrane region" description="Helical" evidence="1">
    <location>
        <begin position="33"/>
        <end position="52"/>
    </location>
</feature>
<gene>
    <name evidence="2" type="ORF">GFN93_08970</name>
</gene>
<organism evidence="2 3">
    <name type="scientific">Alcanivorax sediminis</name>
    <dbReference type="NCBI Taxonomy" id="2663008"/>
    <lineage>
        <taxon>Bacteria</taxon>
        <taxon>Pseudomonadati</taxon>
        <taxon>Pseudomonadota</taxon>
        <taxon>Gammaproteobacteria</taxon>
        <taxon>Oceanospirillales</taxon>
        <taxon>Alcanivoracaceae</taxon>
        <taxon>Alcanivorax</taxon>
    </lineage>
</organism>
<dbReference type="AlphaFoldDB" id="A0A6N7LZ72"/>
<accession>A0A6N7LZ72</accession>
<keyword evidence="1" id="KW-0812">Transmembrane</keyword>
<dbReference type="EMBL" id="WIRE01000001">
    <property type="protein sequence ID" value="MQX53380.1"/>
    <property type="molecule type" value="Genomic_DNA"/>
</dbReference>
<feature type="transmembrane region" description="Helical" evidence="1">
    <location>
        <begin position="147"/>
        <end position="168"/>
    </location>
</feature>
<name>A0A6N7LZ72_9GAMM</name>
<keyword evidence="1" id="KW-0472">Membrane</keyword>
<proteinExistence type="predicted"/>
<evidence type="ECO:0000256" key="1">
    <source>
        <dbReference type="SAM" id="Phobius"/>
    </source>
</evidence>
<feature type="transmembrane region" description="Helical" evidence="1">
    <location>
        <begin position="116"/>
        <end position="135"/>
    </location>
</feature>
<reference evidence="2 3" key="1">
    <citation type="submission" date="2019-10" db="EMBL/GenBank/DDBJ databases">
        <title>Alcanivorax sp.PA15-N-34 draft genome sequence.</title>
        <authorList>
            <person name="Liao X."/>
            <person name="Shao Z."/>
        </authorList>
    </citation>
    <scope>NUCLEOTIDE SEQUENCE [LARGE SCALE GENOMIC DNA]</scope>
    <source>
        <strain evidence="2 3">PA15-N-34</strain>
    </source>
</reference>